<evidence type="ECO:0000313" key="7">
    <source>
        <dbReference type="Proteomes" id="UP001642260"/>
    </source>
</evidence>
<organism evidence="6 7">
    <name type="scientific">Eruca vesicaria subsp. sativa</name>
    <name type="common">Garden rocket</name>
    <name type="synonym">Eruca sativa</name>
    <dbReference type="NCBI Taxonomy" id="29727"/>
    <lineage>
        <taxon>Eukaryota</taxon>
        <taxon>Viridiplantae</taxon>
        <taxon>Streptophyta</taxon>
        <taxon>Embryophyta</taxon>
        <taxon>Tracheophyta</taxon>
        <taxon>Spermatophyta</taxon>
        <taxon>Magnoliopsida</taxon>
        <taxon>eudicotyledons</taxon>
        <taxon>Gunneridae</taxon>
        <taxon>Pentapetalae</taxon>
        <taxon>rosids</taxon>
        <taxon>malvids</taxon>
        <taxon>Brassicales</taxon>
        <taxon>Brassicaceae</taxon>
        <taxon>Brassiceae</taxon>
        <taxon>Eruca</taxon>
    </lineage>
</organism>
<proteinExistence type="inferred from homology"/>
<evidence type="ECO:0000313" key="6">
    <source>
        <dbReference type="EMBL" id="CAH8357785.1"/>
    </source>
</evidence>
<dbReference type="InterPro" id="IPR040168">
    <property type="entry name" value="Not2/3/5"/>
</dbReference>
<reference evidence="6 7" key="1">
    <citation type="submission" date="2022-03" db="EMBL/GenBank/DDBJ databases">
        <authorList>
            <person name="Macdonald S."/>
            <person name="Ahmed S."/>
            <person name="Newling K."/>
        </authorList>
    </citation>
    <scope>NUCLEOTIDE SEQUENCE [LARGE SCALE GENOMIC DNA]</scope>
</reference>
<dbReference type="Gene3D" id="2.30.30.1020">
    <property type="entry name" value="CCR4-NOT complex subunit 2/3/5, C-terminal domain"/>
    <property type="match status" value="1"/>
</dbReference>
<evidence type="ECO:0000256" key="2">
    <source>
        <dbReference type="ARBA" id="ARBA00023015"/>
    </source>
</evidence>
<dbReference type="Pfam" id="PF04153">
    <property type="entry name" value="NOT2_3_5_C"/>
    <property type="match status" value="1"/>
</dbReference>
<dbReference type="PANTHER" id="PTHR23326">
    <property type="entry name" value="CCR4 NOT-RELATED"/>
    <property type="match status" value="1"/>
</dbReference>
<dbReference type="EMBL" id="CAKOAT010238487">
    <property type="protein sequence ID" value="CAH8357785.1"/>
    <property type="molecule type" value="Genomic_DNA"/>
</dbReference>
<dbReference type="InterPro" id="IPR007282">
    <property type="entry name" value="NOT2/3/5_C"/>
</dbReference>
<evidence type="ECO:0000256" key="4">
    <source>
        <dbReference type="SAM" id="MobiDB-lite"/>
    </source>
</evidence>
<gene>
    <name evidence="6" type="ORF">ERUC_LOCUS23541</name>
</gene>
<feature type="compositionally biased region" description="Low complexity" evidence="4">
    <location>
        <begin position="1"/>
        <end position="18"/>
    </location>
</feature>
<evidence type="ECO:0000256" key="3">
    <source>
        <dbReference type="ARBA" id="ARBA00023163"/>
    </source>
</evidence>
<dbReference type="InterPro" id="IPR038635">
    <property type="entry name" value="CCR4-NOT_su2/3/5_C_sf"/>
</dbReference>
<sequence length="589" mass="64469">MSSVPNSSSSLTGSTLNPTDGSGRKITSSFAGPFGFGSPRGLYDHEGNFYAVNSDATHKSRISVSGLGATPTLVTASSQAPSIVSGLGATPALVTASYKAPSVMAGGGSVSRALSSSGGFPQVFPSSYFIAGGQSQNQVERMNSLSSMSFMNDKYPPPFKFGDIPTDLGLSSMYQPNQESNIENEDFPELTALPGYTDMYGSVSRALSSDGGIPTTTSESNELNRMMSGVQGSPQVFPMPGSSYPIAEGQSQNQVQGMNSLSSMSFMNDKYTLPFKFGDIPTDLGLSSMYQLNQESIIQDEDFPALSGYTGINADYQMDLHHHVLMMQSQQPSMGKLGEYNFGGASTSHYPQQHAQAVSSGAISSQTGGTPTSVNVPMGYNQPLVFHRNTSHSRGQKLSAIGQPFKPRQETAQPKPDPYSMLGLLSVIKNTNPDATTLAIGMDLTELGLDMTSKKSLFKTFATPWADEPLEDDHDEFTIPQCYNARQNPPPSEGRYRKFTLKTLFYIFYSMPQDEEQLYAANELYNRGWFYYKVPNGWYLRIGEPLLETHMYETGTYDCFDPNIFESVRREHVYILYEMMEERPSLPQH</sequence>
<feature type="region of interest" description="Disordered" evidence="4">
    <location>
        <begin position="351"/>
        <end position="374"/>
    </location>
</feature>
<feature type="domain" description="NOT2/NOT3/NOT5 C-terminal" evidence="5">
    <location>
        <begin position="459"/>
        <end position="579"/>
    </location>
</feature>
<evidence type="ECO:0000259" key="5">
    <source>
        <dbReference type="Pfam" id="PF04153"/>
    </source>
</evidence>
<protein>
    <recommendedName>
        <fullName evidence="5">NOT2/NOT3/NOT5 C-terminal domain-containing protein</fullName>
    </recommendedName>
</protein>
<dbReference type="AlphaFoldDB" id="A0ABC8KGE4"/>
<name>A0ABC8KGE4_ERUVS</name>
<keyword evidence="3" id="KW-0804">Transcription</keyword>
<keyword evidence="7" id="KW-1185">Reference proteome</keyword>
<dbReference type="Proteomes" id="UP001642260">
    <property type="component" value="Unassembled WGS sequence"/>
</dbReference>
<evidence type="ECO:0000256" key="1">
    <source>
        <dbReference type="ARBA" id="ARBA00007682"/>
    </source>
</evidence>
<comment type="similarity">
    <text evidence="1">Belongs to the CNOT2/3/5 family.</text>
</comment>
<keyword evidence="2" id="KW-0805">Transcription regulation</keyword>
<accession>A0ABC8KGE4</accession>
<comment type="caution">
    <text evidence="6">The sequence shown here is derived from an EMBL/GenBank/DDBJ whole genome shotgun (WGS) entry which is preliminary data.</text>
</comment>
<feature type="region of interest" description="Disordered" evidence="4">
    <location>
        <begin position="1"/>
        <end position="24"/>
    </location>
</feature>